<gene>
    <name evidence="12" type="primary">rnfB_3</name>
    <name evidence="12" type="ORF">GALL_100700</name>
</gene>
<evidence type="ECO:0000256" key="9">
    <source>
        <dbReference type="ARBA" id="ARBA00023136"/>
    </source>
</evidence>
<dbReference type="GO" id="GO:0022900">
    <property type="term" value="P:electron transport chain"/>
    <property type="evidence" value="ECO:0007669"/>
    <property type="project" value="InterPro"/>
</dbReference>
<dbReference type="PANTHER" id="PTHR43687">
    <property type="entry name" value="ADENYLYLSULFATE REDUCTASE, BETA SUBUNIT"/>
    <property type="match status" value="1"/>
</dbReference>
<dbReference type="InterPro" id="IPR010207">
    <property type="entry name" value="Elect_transpt_cplx_RnfB/RsxB"/>
</dbReference>
<dbReference type="GO" id="GO:0046872">
    <property type="term" value="F:metal ion binding"/>
    <property type="evidence" value="ECO:0007669"/>
    <property type="project" value="UniProtKB-KW"/>
</dbReference>
<reference evidence="12" key="1">
    <citation type="submission" date="2016-10" db="EMBL/GenBank/DDBJ databases">
        <title>Sequence of Gallionella enrichment culture.</title>
        <authorList>
            <person name="Poehlein A."/>
            <person name="Muehling M."/>
            <person name="Daniel R."/>
        </authorList>
    </citation>
    <scope>NUCLEOTIDE SEQUENCE</scope>
</reference>
<dbReference type="NCBIfam" id="TIGR01944">
    <property type="entry name" value="rnfB"/>
    <property type="match status" value="1"/>
</dbReference>
<protein>
    <submittedName>
        <fullName evidence="12">Electron transport complex subunit RnfB</fullName>
    </submittedName>
</protein>
<proteinExistence type="inferred from homology"/>
<evidence type="ECO:0000256" key="3">
    <source>
        <dbReference type="ARBA" id="ARBA00022723"/>
    </source>
</evidence>
<dbReference type="GO" id="GO:0051539">
    <property type="term" value="F:4 iron, 4 sulfur cluster binding"/>
    <property type="evidence" value="ECO:0007669"/>
    <property type="project" value="UniProtKB-KW"/>
</dbReference>
<evidence type="ECO:0000256" key="6">
    <source>
        <dbReference type="ARBA" id="ARBA00022982"/>
    </source>
</evidence>
<evidence type="ECO:0000256" key="7">
    <source>
        <dbReference type="ARBA" id="ARBA00023004"/>
    </source>
</evidence>
<dbReference type="PANTHER" id="PTHR43687:SF1">
    <property type="entry name" value="FERREDOXIN III"/>
    <property type="match status" value="1"/>
</dbReference>
<keyword evidence="6" id="KW-0249">Electron transport</keyword>
<keyword evidence="5" id="KW-1278">Translocase</keyword>
<dbReference type="SUPFAM" id="SSF54862">
    <property type="entry name" value="4Fe-4S ferredoxins"/>
    <property type="match status" value="1"/>
</dbReference>
<comment type="caution">
    <text evidence="12">The sequence shown here is derived from an EMBL/GenBank/DDBJ whole genome shotgun (WGS) entry which is preliminary data.</text>
</comment>
<dbReference type="PROSITE" id="PS51656">
    <property type="entry name" value="4FE4S"/>
    <property type="match status" value="1"/>
</dbReference>
<dbReference type="InterPro" id="IPR017896">
    <property type="entry name" value="4Fe4S_Fe-S-bd"/>
</dbReference>
<feature type="domain" description="4Fe-4S" evidence="11">
    <location>
        <begin position="29"/>
        <end position="88"/>
    </location>
</feature>
<keyword evidence="8" id="KW-0411">Iron-sulfur</keyword>
<dbReference type="InterPro" id="IPR016463">
    <property type="entry name" value="RnfB/RsxB_Proteobac"/>
</dbReference>
<dbReference type="PROSITE" id="PS00198">
    <property type="entry name" value="4FE4S_FER_1"/>
    <property type="match status" value="1"/>
</dbReference>
<dbReference type="Gene3D" id="3.30.70.20">
    <property type="match status" value="1"/>
</dbReference>
<keyword evidence="4" id="KW-0677">Repeat</keyword>
<evidence type="ECO:0000256" key="1">
    <source>
        <dbReference type="ARBA" id="ARBA00022448"/>
    </source>
</evidence>
<accession>A0A1J5T1Q8</accession>
<evidence type="ECO:0000259" key="10">
    <source>
        <dbReference type="PROSITE" id="PS51379"/>
    </source>
</evidence>
<dbReference type="AlphaFoldDB" id="A0A1J5T1Q8"/>
<dbReference type="InterPro" id="IPR050572">
    <property type="entry name" value="Fe-S_Ferredoxin"/>
</dbReference>
<keyword evidence="9" id="KW-0472">Membrane</keyword>
<feature type="domain" description="4Fe-4S ferredoxin-type" evidence="10">
    <location>
        <begin position="101"/>
        <end position="130"/>
    </location>
</feature>
<dbReference type="InterPro" id="IPR007202">
    <property type="entry name" value="4Fe-4S_dom"/>
</dbReference>
<sequence>MFFAVVSLTILGSAMGLFLGYAARRLEVEGNPLVEEIQAILPGSQCGQCGFPGCAGAAQALADRSAPITLCPPGGRAVVQALALKLGVEANLSDVKDNVPMIAEVKEEICIGCTRCFKVCPTDAIMGAAQQMHSVFREACTACGKCEEVCPTESIKLQPIPVTLHAWYWHKPVIQPMQAVSA</sequence>
<dbReference type="PIRSF" id="PIRSF005784">
    <property type="entry name" value="Elect_transpt_RnfB"/>
    <property type="match status" value="1"/>
</dbReference>
<feature type="domain" description="4Fe-4S ferredoxin-type" evidence="10">
    <location>
        <begin position="131"/>
        <end position="160"/>
    </location>
</feature>
<dbReference type="GO" id="GO:0009055">
    <property type="term" value="F:electron transfer activity"/>
    <property type="evidence" value="ECO:0007669"/>
    <property type="project" value="InterPro"/>
</dbReference>
<evidence type="ECO:0000256" key="2">
    <source>
        <dbReference type="ARBA" id="ARBA00022485"/>
    </source>
</evidence>
<evidence type="ECO:0000256" key="5">
    <source>
        <dbReference type="ARBA" id="ARBA00022967"/>
    </source>
</evidence>
<keyword evidence="3" id="KW-0479">Metal-binding</keyword>
<dbReference type="Pfam" id="PF14697">
    <property type="entry name" value="Fer4_21"/>
    <property type="match status" value="1"/>
</dbReference>
<dbReference type="GO" id="GO:0005886">
    <property type="term" value="C:plasma membrane"/>
    <property type="evidence" value="ECO:0007669"/>
    <property type="project" value="InterPro"/>
</dbReference>
<dbReference type="HAMAP" id="MF_00463">
    <property type="entry name" value="RsxB_RnfB"/>
    <property type="match status" value="1"/>
</dbReference>
<name>A0A1J5T1Q8_9ZZZZ</name>
<keyword evidence="1" id="KW-0813">Transport</keyword>
<keyword evidence="2" id="KW-0004">4Fe-4S</keyword>
<organism evidence="12">
    <name type="scientific">mine drainage metagenome</name>
    <dbReference type="NCBI Taxonomy" id="410659"/>
    <lineage>
        <taxon>unclassified sequences</taxon>
        <taxon>metagenomes</taxon>
        <taxon>ecological metagenomes</taxon>
    </lineage>
</organism>
<dbReference type="PROSITE" id="PS51379">
    <property type="entry name" value="4FE4S_FER_2"/>
    <property type="match status" value="2"/>
</dbReference>
<dbReference type="Pfam" id="PF04060">
    <property type="entry name" value="FeS"/>
    <property type="match status" value="1"/>
</dbReference>
<evidence type="ECO:0000313" key="12">
    <source>
        <dbReference type="EMBL" id="OIR07788.1"/>
    </source>
</evidence>
<evidence type="ECO:0000256" key="4">
    <source>
        <dbReference type="ARBA" id="ARBA00022737"/>
    </source>
</evidence>
<dbReference type="InterPro" id="IPR017900">
    <property type="entry name" value="4Fe4S_Fe_S_CS"/>
</dbReference>
<evidence type="ECO:0000256" key="8">
    <source>
        <dbReference type="ARBA" id="ARBA00023014"/>
    </source>
</evidence>
<keyword evidence="7" id="KW-0408">Iron</keyword>
<dbReference type="EMBL" id="MLJW01000035">
    <property type="protein sequence ID" value="OIR07788.1"/>
    <property type="molecule type" value="Genomic_DNA"/>
</dbReference>
<dbReference type="Gene3D" id="1.10.15.40">
    <property type="entry name" value="Electron transport complex subunit B, putative Fe-S cluster"/>
    <property type="match status" value="1"/>
</dbReference>
<evidence type="ECO:0000259" key="11">
    <source>
        <dbReference type="PROSITE" id="PS51656"/>
    </source>
</evidence>